<proteinExistence type="predicted"/>
<name>A0A1B6LXQ8_9HEMI</name>
<sequence>HRSCQWFSSGLSCSEGTYFGLTALRKALPKAVMLSELLGSPLVYKTISSIRYLAALEPRAIIRAFLRSCSILRAGATAADLVLKLFGTPLVLVKELDEIINSTQEITDILDTIYDDITLRKHVFKWINHFSDGQKD</sequence>
<protein>
    <submittedName>
        <fullName evidence="1">Uncharacterized protein</fullName>
    </submittedName>
</protein>
<organism evidence="1">
    <name type="scientific">Graphocephala atropunctata</name>
    <dbReference type="NCBI Taxonomy" id="36148"/>
    <lineage>
        <taxon>Eukaryota</taxon>
        <taxon>Metazoa</taxon>
        <taxon>Ecdysozoa</taxon>
        <taxon>Arthropoda</taxon>
        <taxon>Hexapoda</taxon>
        <taxon>Insecta</taxon>
        <taxon>Pterygota</taxon>
        <taxon>Neoptera</taxon>
        <taxon>Paraneoptera</taxon>
        <taxon>Hemiptera</taxon>
        <taxon>Auchenorrhyncha</taxon>
        <taxon>Membracoidea</taxon>
        <taxon>Cicadellidae</taxon>
        <taxon>Cicadellinae</taxon>
        <taxon>Cicadellini</taxon>
        <taxon>Graphocephala</taxon>
    </lineage>
</organism>
<gene>
    <name evidence="1" type="ORF">g.34140</name>
</gene>
<accession>A0A1B6LXQ8</accession>
<dbReference type="EMBL" id="GEBQ01011562">
    <property type="protein sequence ID" value="JAT28415.1"/>
    <property type="molecule type" value="Transcribed_RNA"/>
</dbReference>
<evidence type="ECO:0000313" key="1">
    <source>
        <dbReference type="EMBL" id="JAT28415.1"/>
    </source>
</evidence>
<feature type="non-terminal residue" evidence="1">
    <location>
        <position position="1"/>
    </location>
</feature>
<dbReference type="AlphaFoldDB" id="A0A1B6LXQ8"/>
<reference evidence="1" key="1">
    <citation type="submission" date="2015-11" db="EMBL/GenBank/DDBJ databases">
        <title>De novo transcriptome assembly of four potential Pierce s Disease insect vectors from Arizona vineyards.</title>
        <authorList>
            <person name="Tassone E.E."/>
        </authorList>
    </citation>
    <scope>NUCLEOTIDE SEQUENCE</scope>
</reference>